<dbReference type="InParanoid" id="A0A0C3BVJ7"/>
<sequence>MTTIGWFPRNQLTGESLISDFFRVVGCFPSPISSTANVILNPRQCICSSRRTLLRMRRPWLEGVILWANLLSSCFASCTYVFAFGLSAVPYTAMAVKFTSVLRYTGRLLTVPYNMISRRQRYSTGGLTAVKRSIRHIRMFITHTIR</sequence>
<name>A0A0C3BVJ7_PILCF</name>
<dbReference type="EMBL" id="KN832999">
    <property type="protein sequence ID" value="KIM81397.1"/>
    <property type="molecule type" value="Genomic_DNA"/>
</dbReference>
<keyword evidence="3" id="KW-1185">Reference proteome</keyword>
<dbReference type="Proteomes" id="UP000054166">
    <property type="component" value="Unassembled WGS sequence"/>
</dbReference>
<organism evidence="2 3">
    <name type="scientific">Piloderma croceum (strain F 1598)</name>
    <dbReference type="NCBI Taxonomy" id="765440"/>
    <lineage>
        <taxon>Eukaryota</taxon>
        <taxon>Fungi</taxon>
        <taxon>Dikarya</taxon>
        <taxon>Basidiomycota</taxon>
        <taxon>Agaricomycotina</taxon>
        <taxon>Agaricomycetes</taxon>
        <taxon>Agaricomycetidae</taxon>
        <taxon>Atheliales</taxon>
        <taxon>Atheliaceae</taxon>
        <taxon>Piloderma</taxon>
    </lineage>
</organism>
<protein>
    <submittedName>
        <fullName evidence="2">Uncharacterized protein</fullName>
    </submittedName>
</protein>
<dbReference type="HOGENOM" id="CLU_1778189_0_0_1"/>
<evidence type="ECO:0000256" key="1">
    <source>
        <dbReference type="SAM" id="Phobius"/>
    </source>
</evidence>
<evidence type="ECO:0000313" key="2">
    <source>
        <dbReference type="EMBL" id="KIM81397.1"/>
    </source>
</evidence>
<keyword evidence="1" id="KW-0812">Transmembrane</keyword>
<accession>A0A0C3BVJ7</accession>
<dbReference type="AlphaFoldDB" id="A0A0C3BVJ7"/>
<gene>
    <name evidence="2" type="ORF">PILCRDRAFT_500413</name>
</gene>
<keyword evidence="1" id="KW-1133">Transmembrane helix</keyword>
<proteinExistence type="predicted"/>
<evidence type="ECO:0000313" key="3">
    <source>
        <dbReference type="Proteomes" id="UP000054166"/>
    </source>
</evidence>
<keyword evidence="1" id="KW-0472">Membrane</keyword>
<reference evidence="3" key="2">
    <citation type="submission" date="2015-01" db="EMBL/GenBank/DDBJ databases">
        <title>Evolutionary Origins and Diversification of the Mycorrhizal Mutualists.</title>
        <authorList>
            <consortium name="DOE Joint Genome Institute"/>
            <consortium name="Mycorrhizal Genomics Consortium"/>
            <person name="Kohler A."/>
            <person name="Kuo A."/>
            <person name="Nagy L.G."/>
            <person name="Floudas D."/>
            <person name="Copeland A."/>
            <person name="Barry K.W."/>
            <person name="Cichocki N."/>
            <person name="Veneault-Fourrey C."/>
            <person name="LaButti K."/>
            <person name="Lindquist E.A."/>
            <person name="Lipzen A."/>
            <person name="Lundell T."/>
            <person name="Morin E."/>
            <person name="Murat C."/>
            <person name="Riley R."/>
            <person name="Ohm R."/>
            <person name="Sun H."/>
            <person name="Tunlid A."/>
            <person name="Henrissat B."/>
            <person name="Grigoriev I.V."/>
            <person name="Hibbett D.S."/>
            <person name="Martin F."/>
        </authorList>
    </citation>
    <scope>NUCLEOTIDE SEQUENCE [LARGE SCALE GENOMIC DNA]</scope>
    <source>
        <strain evidence="3">F 1598</strain>
    </source>
</reference>
<reference evidence="2 3" key="1">
    <citation type="submission" date="2014-04" db="EMBL/GenBank/DDBJ databases">
        <authorList>
            <consortium name="DOE Joint Genome Institute"/>
            <person name="Kuo A."/>
            <person name="Tarkka M."/>
            <person name="Buscot F."/>
            <person name="Kohler A."/>
            <person name="Nagy L.G."/>
            <person name="Floudas D."/>
            <person name="Copeland A."/>
            <person name="Barry K.W."/>
            <person name="Cichocki N."/>
            <person name="Veneault-Fourrey C."/>
            <person name="LaButti K."/>
            <person name="Lindquist E.A."/>
            <person name="Lipzen A."/>
            <person name="Lundell T."/>
            <person name="Morin E."/>
            <person name="Murat C."/>
            <person name="Sun H."/>
            <person name="Tunlid A."/>
            <person name="Henrissat B."/>
            <person name="Grigoriev I.V."/>
            <person name="Hibbett D.S."/>
            <person name="Martin F."/>
            <person name="Nordberg H.P."/>
            <person name="Cantor M.N."/>
            <person name="Hua S.X."/>
        </authorList>
    </citation>
    <scope>NUCLEOTIDE SEQUENCE [LARGE SCALE GENOMIC DNA]</scope>
    <source>
        <strain evidence="2 3">F 1598</strain>
    </source>
</reference>
<feature type="transmembrane region" description="Helical" evidence="1">
    <location>
        <begin position="60"/>
        <end position="82"/>
    </location>
</feature>